<dbReference type="Gene3D" id="1.25.40.10">
    <property type="entry name" value="Tetratricopeptide repeat domain"/>
    <property type="match status" value="1"/>
</dbReference>
<dbReference type="InterPro" id="IPR043502">
    <property type="entry name" value="DNA/RNA_pol_sf"/>
</dbReference>
<dbReference type="InterPro" id="IPR029262">
    <property type="entry name" value="RPOL_N"/>
</dbReference>
<dbReference type="OrthoDB" id="276422at2759"/>
<proteinExistence type="inferred from homology"/>
<evidence type="ECO:0000313" key="13">
    <source>
        <dbReference type="EMBL" id="KAF5352936.1"/>
    </source>
</evidence>
<dbReference type="Gene3D" id="1.10.287.280">
    <property type="match status" value="1"/>
</dbReference>
<dbReference type="InterPro" id="IPR037159">
    <property type="entry name" value="RNA_POL_N_sf"/>
</dbReference>
<organism evidence="13 14">
    <name type="scientific">Tetrapyrgos nigripes</name>
    <dbReference type="NCBI Taxonomy" id="182062"/>
    <lineage>
        <taxon>Eukaryota</taxon>
        <taxon>Fungi</taxon>
        <taxon>Dikarya</taxon>
        <taxon>Basidiomycota</taxon>
        <taxon>Agaricomycotina</taxon>
        <taxon>Agaricomycetes</taxon>
        <taxon>Agaricomycetidae</taxon>
        <taxon>Agaricales</taxon>
        <taxon>Marasmiineae</taxon>
        <taxon>Marasmiaceae</taxon>
        <taxon>Tetrapyrgos</taxon>
    </lineage>
</organism>
<feature type="compositionally biased region" description="Polar residues" evidence="11">
    <location>
        <begin position="46"/>
        <end position="60"/>
    </location>
</feature>
<evidence type="ECO:0000256" key="11">
    <source>
        <dbReference type="SAM" id="MobiDB-lite"/>
    </source>
</evidence>
<dbReference type="GO" id="GO:0003899">
    <property type="term" value="F:DNA-directed RNA polymerase activity"/>
    <property type="evidence" value="ECO:0007669"/>
    <property type="project" value="UniProtKB-EC"/>
</dbReference>
<evidence type="ECO:0000256" key="2">
    <source>
        <dbReference type="ARBA" id="ARBA00009493"/>
    </source>
</evidence>
<evidence type="ECO:0000256" key="10">
    <source>
        <dbReference type="RuleBase" id="RU003805"/>
    </source>
</evidence>
<dbReference type="FunFam" id="1.10.150.20:FF:000041">
    <property type="entry name" value="DNA-directed RNA polymerase"/>
    <property type="match status" value="1"/>
</dbReference>
<evidence type="ECO:0000256" key="9">
    <source>
        <dbReference type="ARBA" id="ARBA00048552"/>
    </source>
</evidence>
<evidence type="ECO:0000256" key="5">
    <source>
        <dbReference type="ARBA" id="ARBA00022695"/>
    </source>
</evidence>
<evidence type="ECO:0000256" key="6">
    <source>
        <dbReference type="ARBA" id="ARBA00022946"/>
    </source>
</evidence>
<dbReference type="Pfam" id="PF00940">
    <property type="entry name" value="RNA_pol"/>
    <property type="match status" value="1"/>
</dbReference>
<dbReference type="Proteomes" id="UP000559256">
    <property type="component" value="Unassembled WGS sequence"/>
</dbReference>
<dbReference type="EC" id="2.7.7.6" evidence="10"/>
<dbReference type="Gene3D" id="1.10.1320.10">
    <property type="entry name" value="DNA-directed RNA polymerase, N-terminal domain"/>
    <property type="match status" value="1"/>
</dbReference>
<feature type="region of interest" description="Disordered" evidence="11">
    <location>
        <begin position="1292"/>
        <end position="1342"/>
    </location>
</feature>
<dbReference type="InterPro" id="IPR046950">
    <property type="entry name" value="DNA-dir_Rpol_C_phage-type"/>
</dbReference>
<dbReference type="FunFam" id="1.10.287.280:FF:000001">
    <property type="entry name" value="DNA-directed RNA polymerase"/>
    <property type="match status" value="1"/>
</dbReference>
<dbReference type="SUPFAM" id="SSF56672">
    <property type="entry name" value="DNA/RNA polymerases"/>
    <property type="match status" value="1"/>
</dbReference>
<dbReference type="Gene3D" id="1.10.150.20">
    <property type="entry name" value="5' to 3' exonuclease, C-terminal subdomain"/>
    <property type="match status" value="1"/>
</dbReference>
<keyword evidence="5 10" id="KW-0548">Nucleotidyltransferase</keyword>
<keyword evidence="3 10" id="KW-0240">DNA-directed RNA polymerase</keyword>
<evidence type="ECO:0000256" key="8">
    <source>
        <dbReference type="ARBA" id="ARBA00023163"/>
    </source>
</evidence>
<dbReference type="InterPro" id="IPR011990">
    <property type="entry name" value="TPR-like_helical_dom_sf"/>
</dbReference>
<comment type="catalytic activity">
    <reaction evidence="9 10">
        <text>RNA(n) + a ribonucleoside 5'-triphosphate = RNA(n+1) + diphosphate</text>
        <dbReference type="Rhea" id="RHEA:21248"/>
        <dbReference type="Rhea" id="RHEA-COMP:14527"/>
        <dbReference type="Rhea" id="RHEA-COMP:17342"/>
        <dbReference type="ChEBI" id="CHEBI:33019"/>
        <dbReference type="ChEBI" id="CHEBI:61557"/>
        <dbReference type="ChEBI" id="CHEBI:140395"/>
        <dbReference type="EC" id="2.7.7.6"/>
    </reaction>
</comment>
<dbReference type="EMBL" id="JAACJM010000065">
    <property type="protein sequence ID" value="KAF5352936.1"/>
    <property type="molecule type" value="Genomic_DNA"/>
</dbReference>
<feature type="compositionally biased region" description="Acidic residues" evidence="11">
    <location>
        <begin position="1308"/>
        <end position="1330"/>
    </location>
</feature>
<dbReference type="InterPro" id="IPR024075">
    <property type="entry name" value="DNA-dir_RNA_pol_helix_hairp_sf"/>
</dbReference>
<evidence type="ECO:0000259" key="12">
    <source>
        <dbReference type="SMART" id="SM01311"/>
    </source>
</evidence>
<evidence type="ECO:0000256" key="1">
    <source>
        <dbReference type="ARBA" id="ARBA00004173"/>
    </source>
</evidence>
<evidence type="ECO:0000313" key="14">
    <source>
        <dbReference type="Proteomes" id="UP000559256"/>
    </source>
</evidence>
<dbReference type="GO" id="GO:0001018">
    <property type="term" value="F:mitochondrial promoter sequence-specific DNA binding"/>
    <property type="evidence" value="ECO:0007669"/>
    <property type="project" value="TreeGrafter"/>
</dbReference>
<name>A0A8H5D575_9AGAR</name>
<comment type="subcellular location">
    <subcellularLocation>
        <location evidence="1">Mitochondrion</location>
    </subcellularLocation>
</comment>
<protein>
    <recommendedName>
        <fullName evidence="10">DNA-directed RNA polymerase</fullName>
        <ecNumber evidence="10">2.7.7.6</ecNumber>
    </recommendedName>
</protein>
<sequence>MLRRTRLLSRQSLPRPARFYSTPSRKASAALATQQVPHTQPDYEFITSSRPTRPHYSSSHSDLESFLNSPPRLTLLPTPRPDQSTSSQAWWFSDSQTQDLLAVMDACLHQLHDVPRAKEVFTRLRKEAVGASRRSVLDPRLYNAFLEAYLNMASTPGKGAANRDYWMESAWELYDAMESDRDGVEPTTGTYATMFLSILRFGPDSPSPIPVTKVGALSAKTLLQSLARRGISVENVVADRVFGSARDVDGSLEKGSREARGVIRILSRAAVDTGMLDIVHQLNAAEEKGQRDEADDVDEALAGVPEARAVLKEVKPDPANPNSSPTYEVPFNLENLRRHLTRVSFARRILPEDIVSRQKLLEESVYDVAVARLQHENKVFEDLGLGQDEKLRNPDLRRYMWEWHCKLQVKLKDVVKSLTTLDQEEPMRRRNKNYANMTLSPYLSLVNPSRLSLITILEIMRLSGSGGVSEGMKTTRALIQVGKAVEMEYKAQMCRKYGIWVPSSSSPTSQTQTGAAAATSGRPGHFSQLGYSSLQERRLVAAKHSMEAESWTAEWTQMIRAKVGGILVECLMEVAEVVRTAVKNGQEFHEVQPAFYHSYEHHRGQKLGVIRLNPAVSERIANDSVRETLHPRQLPMLIKPRNWIAPTTGGYLYSPVQVMRYKDSVEQAATLKKADREGHIEHIYTGLDVLGSTPWKINRKVFDVVLQVWNSGERLGKLPPVVHDEPEPEPPAPEDVSVKSKTNYVARMKSWTQAKANTHSDRCNVNYKIEIARTFLGDTIYFPHNIDFRGRAYPIPPHLNHIGDDLSRGLLIFADGKPLGERGMRWLKIHIANLYGFDKANFDERVKFVDDRLDEIRDSAEKPLEGQKWWSHADDPWQCLGACMELTAALDSPDPLKFVSCLPVHQDGTCNGLQHYAALGGDSRGAAQVNLAAGDRPSDVYTYVGRMAEVVLEKDAEKGEKYALLLKGKITRKLVKQTVMTTVYGVTFIGAREQIEKQIRVSKMFAEEDVWGVSAYLAKVVLACIGDLFTGAKDIQTWLTLCARLIAKSIDGKRIKEALEEYRAKKTSARSRKSARSPSVDFLRKEQMTSVIWTTPLGLPVVQPYRKPKRKQILTSMQSVYISDPNVPSEVNTMKQASAFPPNFIHSLDATHMMMTALECRAQGLTFAAVHDSYWTHACDIDNMSTIIRNTFIGLHSSDVLTRLHNEFMDRYKDYKIPLVHLRTGVLNKALRDAGSKMVLSPEQAKKLGINLSGKSTSSGLGKLVKISEEEKSSLDESEDSEKLKELLNELSADTEEVASSIEAKEDNAEEDEYTENDFDQEENDEDDEYESPRARAQRLRKLQEEKVSKDLMGKFVNLTDLIPPLPKKGDFNVQAIKASQYFFS</sequence>
<dbReference type="GO" id="GO:0006390">
    <property type="term" value="P:mitochondrial transcription"/>
    <property type="evidence" value="ECO:0007669"/>
    <property type="project" value="TreeGrafter"/>
</dbReference>
<keyword evidence="14" id="KW-1185">Reference proteome</keyword>
<gene>
    <name evidence="13" type="ORF">D9758_007875</name>
</gene>
<dbReference type="PANTHER" id="PTHR10102:SF0">
    <property type="entry name" value="DNA-DIRECTED RNA POLYMERASE, MITOCHONDRIAL"/>
    <property type="match status" value="1"/>
</dbReference>
<dbReference type="PROSITE" id="PS00489">
    <property type="entry name" value="RNA_POL_PHAGE_2"/>
    <property type="match status" value="1"/>
</dbReference>
<reference evidence="13 14" key="1">
    <citation type="journal article" date="2020" name="ISME J.">
        <title>Uncovering the hidden diversity of litter-decomposition mechanisms in mushroom-forming fungi.</title>
        <authorList>
            <person name="Floudas D."/>
            <person name="Bentzer J."/>
            <person name="Ahren D."/>
            <person name="Johansson T."/>
            <person name="Persson P."/>
            <person name="Tunlid A."/>
        </authorList>
    </citation>
    <scope>NUCLEOTIDE SEQUENCE [LARGE SCALE GENOMIC DNA]</scope>
    <source>
        <strain evidence="13 14">CBS 291.85</strain>
    </source>
</reference>
<evidence type="ECO:0000256" key="7">
    <source>
        <dbReference type="ARBA" id="ARBA00023128"/>
    </source>
</evidence>
<dbReference type="GO" id="GO:0034245">
    <property type="term" value="C:mitochondrial DNA-directed RNA polymerase complex"/>
    <property type="evidence" value="ECO:0007669"/>
    <property type="project" value="TreeGrafter"/>
</dbReference>
<feature type="region of interest" description="Disordered" evidence="11">
    <location>
        <begin position="13"/>
        <end position="81"/>
    </location>
</feature>
<comment type="function">
    <text evidence="10">DNA-dependent RNA polymerase catalyzes the transcription of DNA into RNA using the four ribonucleoside triphosphates as substrates.</text>
</comment>
<dbReference type="Pfam" id="PF14700">
    <property type="entry name" value="RPOL_N"/>
    <property type="match status" value="1"/>
</dbReference>
<comment type="caution">
    <text evidence="13">The sequence shown here is derived from an EMBL/GenBank/DDBJ whole genome shotgun (WGS) entry which is preliminary data.</text>
</comment>
<dbReference type="Gene3D" id="1.10.287.260">
    <property type="match status" value="1"/>
</dbReference>
<feature type="compositionally biased region" description="Polar residues" evidence="11">
    <location>
        <begin position="21"/>
        <end position="38"/>
    </location>
</feature>
<comment type="similarity">
    <text evidence="2 10">Belongs to the phage and mitochondrial RNA polymerase family.</text>
</comment>
<evidence type="ECO:0000256" key="4">
    <source>
        <dbReference type="ARBA" id="ARBA00022679"/>
    </source>
</evidence>
<keyword evidence="7" id="KW-0496">Mitochondrion</keyword>
<dbReference type="PROSITE" id="PS00900">
    <property type="entry name" value="RNA_POL_PHAGE_1"/>
    <property type="match status" value="1"/>
</dbReference>
<dbReference type="PANTHER" id="PTHR10102">
    <property type="entry name" value="DNA-DIRECTED RNA POLYMERASE, MITOCHONDRIAL"/>
    <property type="match status" value="1"/>
</dbReference>
<accession>A0A8H5D575</accession>
<dbReference type="SMART" id="SM01311">
    <property type="entry name" value="RPOL_N"/>
    <property type="match status" value="1"/>
</dbReference>
<keyword evidence="4 10" id="KW-0808">Transferase</keyword>
<feature type="domain" description="DNA-directed RNA polymerase N-terminal" evidence="12">
    <location>
        <begin position="356"/>
        <end position="692"/>
    </location>
</feature>
<keyword evidence="6" id="KW-0809">Transit peptide</keyword>
<keyword evidence="8 10" id="KW-0804">Transcription</keyword>
<dbReference type="InterPro" id="IPR002092">
    <property type="entry name" value="DNA-dir_Rpol_phage-type"/>
</dbReference>
<evidence type="ECO:0000256" key="3">
    <source>
        <dbReference type="ARBA" id="ARBA00022478"/>
    </source>
</evidence>